<dbReference type="RefSeq" id="WP_344287467.1">
    <property type="nucleotide sequence ID" value="NZ_BAAAPF010000005.1"/>
</dbReference>
<feature type="transmembrane region" description="Helical" evidence="7">
    <location>
        <begin position="160"/>
        <end position="185"/>
    </location>
</feature>
<feature type="transmembrane region" description="Helical" evidence="7">
    <location>
        <begin position="366"/>
        <end position="385"/>
    </location>
</feature>
<feature type="transmembrane region" description="Helical" evidence="7">
    <location>
        <begin position="235"/>
        <end position="258"/>
    </location>
</feature>
<keyword evidence="5 7" id="KW-0472">Membrane</keyword>
<dbReference type="PANTHER" id="PTHR23513">
    <property type="entry name" value="INTEGRAL MEMBRANE EFFLUX PROTEIN-RELATED"/>
    <property type="match status" value="1"/>
</dbReference>
<feature type="transmembrane region" description="Helical" evidence="7">
    <location>
        <begin position="270"/>
        <end position="290"/>
    </location>
</feature>
<feature type="transmembrane region" description="Helical" evidence="7">
    <location>
        <begin position="48"/>
        <end position="68"/>
    </location>
</feature>
<evidence type="ECO:0000259" key="8">
    <source>
        <dbReference type="PROSITE" id="PS50850"/>
    </source>
</evidence>
<proteinExistence type="predicted"/>
<dbReference type="InterPro" id="IPR011701">
    <property type="entry name" value="MFS"/>
</dbReference>
<dbReference type="InterPro" id="IPR036259">
    <property type="entry name" value="MFS_trans_sf"/>
</dbReference>
<dbReference type="EMBL" id="BAAAPF010000005">
    <property type="protein sequence ID" value="GAA2109227.1"/>
    <property type="molecule type" value="Genomic_DNA"/>
</dbReference>
<feature type="transmembrane region" description="Helical" evidence="7">
    <location>
        <begin position="104"/>
        <end position="127"/>
    </location>
</feature>
<evidence type="ECO:0000256" key="7">
    <source>
        <dbReference type="SAM" id="Phobius"/>
    </source>
</evidence>
<comment type="subcellular location">
    <subcellularLocation>
        <location evidence="1">Cell membrane</location>
        <topology evidence="1">Multi-pass membrane protein</topology>
    </subcellularLocation>
</comment>
<keyword evidence="2" id="KW-1003">Cell membrane</keyword>
<dbReference type="CDD" id="cd06173">
    <property type="entry name" value="MFS_MefA_like"/>
    <property type="match status" value="1"/>
</dbReference>
<accession>A0ABN2XDQ9</accession>
<keyword evidence="3 7" id="KW-0812">Transmembrane</keyword>
<comment type="caution">
    <text evidence="9">The sequence shown here is derived from an EMBL/GenBank/DDBJ whole genome shotgun (WGS) entry which is preliminary data.</text>
</comment>
<evidence type="ECO:0000256" key="2">
    <source>
        <dbReference type="ARBA" id="ARBA00022475"/>
    </source>
</evidence>
<protein>
    <submittedName>
        <fullName evidence="9">MFS transporter</fullName>
    </submittedName>
</protein>
<dbReference type="Pfam" id="PF07690">
    <property type="entry name" value="MFS_1"/>
    <property type="match status" value="1"/>
</dbReference>
<evidence type="ECO:0000256" key="6">
    <source>
        <dbReference type="SAM" id="MobiDB-lite"/>
    </source>
</evidence>
<feature type="transmembrane region" description="Helical" evidence="7">
    <location>
        <begin position="391"/>
        <end position="409"/>
    </location>
</feature>
<evidence type="ECO:0000313" key="9">
    <source>
        <dbReference type="EMBL" id="GAA2109227.1"/>
    </source>
</evidence>
<evidence type="ECO:0000256" key="5">
    <source>
        <dbReference type="ARBA" id="ARBA00023136"/>
    </source>
</evidence>
<evidence type="ECO:0000256" key="1">
    <source>
        <dbReference type="ARBA" id="ARBA00004651"/>
    </source>
</evidence>
<name>A0ABN2XDQ9_9ACTN</name>
<sequence>MSAVALSRDFGRLWAGNSLTEFGSQVTMTALPLIAVARLGAEGLEIGLLQSLYLIPFFLLALPAGVWLDRAARRPVLITTDVARAVLVATIPLAVALDSLTWTHLYVVALAGGAMTLLYDIASAAYVPTLVAPSELSVAHSRMNVNRAFSGTAGPGVTGVLAGLIGAVSVLFVSVVTLLASALTLTSIRGREKPAAATARRDRDGPADAPGRRDLVGETREGLRAVFRNPPIRSLAVHAALYAGALQLATVSSVIYLLNDVGVGPGWYGAALSLGGVGGVLGTLAAPGILRRFGYRGTLLGGIVFATVPFVLVPLATSVVVTALCAALALFLVGAGSCVVGTSAMTLRHLLTPPELHARMNASYRLLPMAATPAGALVAGVLAEVTGARNTLWLAPAALLASGVPLLAAPLRELRHRSEVYT</sequence>
<feature type="region of interest" description="Disordered" evidence="6">
    <location>
        <begin position="194"/>
        <end position="214"/>
    </location>
</feature>
<feature type="transmembrane region" description="Helical" evidence="7">
    <location>
        <begin position="321"/>
        <end position="345"/>
    </location>
</feature>
<dbReference type="Gene3D" id="1.20.1250.20">
    <property type="entry name" value="MFS general substrate transporter like domains"/>
    <property type="match status" value="1"/>
</dbReference>
<evidence type="ECO:0000256" key="3">
    <source>
        <dbReference type="ARBA" id="ARBA00022692"/>
    </source>
</evidence>
<dbReference type="PROSITE" id="PS50850">
    <property type="entry name" value="MFS"/>
    <property type="match status" value="1"/>
</dbReference>
<dbReference type="SUPFAM" id="SSF103473">
    <property type="entry name" value="MFS general substrate transporter"/>
    <property type="match status" value="1"/>
</dbReference>
<keyword evidence="4 7" id="KW-1133">Transmembrane helix</keyword>
<reference evidence="9 10" key="1">
    <citation type="journal article" date="2019" name="Int. J. Syst. Evol. Microbiol.">
        <title>The Global Catalogue of Microorganisms (GCM) 10K type strain sequencing project: providing services to taxonomists for standard genome sequencing and annotation.</title>
        <authorList>
            <consortium name="The Broad Institute Genomics Platform"/>
            <consortium name="The Broad Institute Genome Sequencing Center for Infectious Disease"/>
            <person name="Wu L."/>
            <person name="Ma J."/>
        </authorList>
    </citation>
    <scope>NUCLEOTIDE SEQUENCE [LARGE SCALE GENOMIC DNA]</scope>
    <source>
        <strain evidence="9 10">JCM 15481</strain>
    </source>
</reference>
<organism evidence="9 10">
    <name type="scientific">Streptomyces synnematoformans</name>
    <dbReference type="NCBI Taxonomy" id="415721"/>
    <lineage>
        <taxon>Bacteria</taxon>
        <taxon>Bacillati</taxon>
        <taxon>Actinomycetota</taxon>
        <taxon>Actinomycetes</taxon>
        <taxon>Kitasatosporales</taxon>
        <taxon>Streptomycetaceae</taxon>
        <taxon>Streptomyces</taxon>
    </lineage>
</organism>
<gene>
    <name evidence="9" type="ORF">GCM10009802_05490</name>
</gene>
<feature type="transmembrane region" description="Helical" evidence="7">
    <location>
        <begin position="297"/>
        <end position="315"/>
    </location>
</feature>
<evidence type="ECO:0000256" key="4">
    <source>
        <dbReference type="ARBA" id="ARBA00022989"/>
    </source>
</evidence>
<dbReference type="PANTHER" id="PTHR23513:SF6">
    <property type="entry name" value="MAJOR FACILITATOR SUPERFAMILY ASSOCIATED DOMAIN-CONTAINING PROTEIN"/>
    <property type="match status" value="1"/>
</dbReference>
<dbReference type="InterPro" id="IPR020846">
    <property type="entry name" value="MFS_dom"/>
</dbReference>
<evidence type="ECO:0000313" key="10">
    <source>
        <dbReference type="Proteomes" id="UP001500443"/>
    </source>
</evidence>
<dbReference type="Proteomes" id="UP001500443">
    <property type="component" value="Unassembled WGS sequence"/>
</dbReference>
<keyword evidence="10" id="KW-1185">Reference proteome</keyword>
<feature type="domain" description="Major facilitator superfamily (MFS) profile" evidence="8">
    <location>
        <begin position="1"/>
        <end position="413"/>
    </location>
</feature>